<feature type="compositionally biased region" description="Pro residues" evidence="1">
    <location>
        <begin position="57"/>
        <end position="70"/>
    </location>
</feature>
<protein>
    <recommendedName>
        <fullName evidence="2">RIIa domain-containing protein</fullName>
    </recommendedName>
</protein>
<evidence type="ECO:0000313" key="3">
    <source>
        <dbReference type="Ensembl" id="ENSACCP00020019405.1"/>
    </source>
</evidence>
<dbReference type="SUPFAM" id="SSF47391">
    <property type="entry name" value="Dimerization-anchoring domain of cAMP-dependent PK regulatory subunit"/>
    <property type="match status" value="1"/>
</dbReference>
<reference evidence="3" key="2">
    <citation type="submission" date="2025-09" db="UniProtKB">
        <authorList>
            <consortium name="Ensembl"/>
        </authorList>
    </citation>
    <scope>IDENTIFICATION</scope>
</reference>
<name>A0A663F3J3_AQUCH</name>
<dbReference type="Proteomes" id="UP000472275">
    <property type="component" value="Chromosome 8"/>
</dbReference>
<sequence>MSIPSSSTTLRPPAGFKNLLEGLALEVLRAQPTDVVAFAAQHFQTLLEQREGEWPGPAAPIPAPPSPAPCCIPGEDKEKEDKDKEEEKSGEQAGSATSTDTVRDTAPTPKTGLFEPKTASGVADSTQQHGRTMTPAPNPHHDAAERSKLMGEGDRTPITLFKRDTSPGT</sequence>
<evidence type="ECO:0000313" key="4">
    <source>
        <dbReference type="Proteomes" id="UP000472275"/>
    </source>
</evidence>
<feature type="compositionally biased region" description="Basic and acidic residues" evidence="1">
    <location>
        <begin position="139"/>
        <end position="169"/>
    </location>
</feature>
<dbReference type="CDD" id="cd12100">
    <property type="entry name" value="DD_CABYR_SP17"/>
    <property type="match status" value="1"/>
</dbReference>
<feature type="region of interest" description="Disordered" evidence="1">
    <location>
        <begin position="49"/>
        <end position="169"/>
    </location>
</feature>
<dbReference type="GO" id="GO:0005516">
    <property type="term" value="F:calmodulin binding"/>
    <property type="evidence" value="ECO:0007669"/>
    <property type="project" value="TreeGrafter"/>
</dbReference>
<feature type="domain" description="RIIa" evidence="2">
    <location>
        <begin position="14"/>
        <end position="51"/>
    </location>
</feature>
<dbReference type="Pfam" id="PF02197">
    <property type="entry name" value="RIIa"/>
    <property type="match status" value="1"/>
</dbReference>
<dbReference type="PANTHER" id="PTHR10699">
    <property type="entry name" value="NEUROMODULIN"/>
    <property type="match status" value="1"/>
</dbReference>
<feature type="compositionally biased region" description="Basic and acidic residues" evidence="1">
    <location>
        <begin position="74"/>
        <end position="90"/>
    </location>
</feature>
<evidence type="ECO:0000259" key="2">
    <source>
        <dbReference type="SMART" id="SM00394"/>
    </source>
</evidence>
<dbReference type="InterPro" id="IPR003117">
    <property type="entry name" value="cAMP_dep_PK_reg_su_I/II_a/b"/>
</dbReference>
<dbReference type="InParanoid" id="A0A663F3J3"/>
<dbReference type="SMART" id="SM00394">
    <property type="entry name" value="RIIa"/>
    <property type="match status" value="1"/>
</dbReference>
<organism evidence="3 4">
    <name type="scientific">Aquila chrysaetos chrysaetos</name>
    <dbReference type="NCBI Taxonomy" id="223781"/>
    <lineage>
        <taxon>Eukaryota</taxon>
        <taxon>Metazoa</taxon>
        <taxon>Chordata</taxon>
        <taxon>Craniata</taxon>
        <taxon>Vertebrata</taxon>
        <taxon>Euteleostomi</taxon>
        <taxon>Archelosauria</taxon>
        <taxon>Archosauria</taxon>
        <taxon>Dinosauria</taxon>
        <taxon>Saurischia</taxon>
        <taxon>Theropoda</taxon>
        <taxon>Coelurosauria</taxon>
        <taxon>Aves</taxon>
        <taxon>Neognathae</taxon>
        <taxon>Neoaves</taxon>
        <taxon>Telluraves</taxon>
        <taxon>Accipitrimorphae</taxon>
        <taxon>Accipitriformes</taxon>
        <taxon>Accipitridae</taxon>
        <taxon>Accipitrinae</taxon>
        <taxon>Aquila</taxon>
    </lineage>
</organism>
<evidence type="ECO:0000256" key="1">
    <source>
        <dbReference type="SAM" id="MobiDB-lite"/>
    </source>
</evidence>
<keyword evidence="4" id="KW-1185">Reference proteome</keyword>
<accession>A0A663F3J3</accession>
<dbReference type="PANTHER" id="PTHR10699:SF11">
    <property type="entry name" value="IGLOO, ISOFORM A"/>
    <property type="match status" value="1"/>
</dbReference>
<dbReference type="Ensembl" id="ENSACCT00020020260.1">
    <property type="protein sequence ID" value="ENSACCP00020019405.1"/>
    <property type="gene ID" value="ENSACCG00020013354.1"/>
</dbReference>
<proteinExistence type="predicted"/>
<dbReference type="AlphaFoldDB" id="A0A663F3J3"/>
<dbReference type="InterPro" id="IPR047579">
    <property type="entry name" value="DD_CABYR_SP17"/>
</dbReference>
<dbReference type="GeneTree" id="ENSGT00940000173276"/>
<dbReference type="Gene3D" id="1.20.890.10">
    <property type="entry name" value="cAMP-dependent protein kinase regulatory subunit, dimerization-anchoring domain"/>
    <property type="match status" value="1"/>
</dbReference>
<reference evidence="3" key="1">
    <citation type="submission" date="2025-08" db="UniProtKB">
        <authorList>
            <consortium name="Ensembl"/>
        </authorList>
    </citation>
    <scope>IDENTIFICATION</scope>
</reference>